<proteinExistence type="inferred from homology"/>
<dbReference type="GO" id="GO:0003700">
    <property type="term" value="F:DNA-binding transcription factor activity"/>
    <property type="evidence" value="ECO:0007669"/>
    <property type="project" value="InterPro"/>
</dbReference>
<dbReference type="Pfam" id="PF02381">
    <property type="entry name" value="MraZ"/>
    <property type="match status" value="2"/>
</dbReference>
<sequence length="129" mass="14753">MNSFLGTYNISLDEKGRFNVPAKFRGTLEQSGPQLVVCAMEPFLVVFPQKEWAENEEKLSTLNAFNKEDRTRLREFYSRATDCEMKSGKILLPLNLRDIAGLKKEAVLVGMSKTFEIWSSERWGRQGGE</sequence>
<keyword evidence="6" id="KW-0804">Transcription</keyword>
<feature type="domain" description="SpoVT-AbrB" evidence="7">
    <location>
        <begin position="7"/>
        <end position="51"/>
    </location>
</feature>
<name>A0A381S8X3_9ZZZZ</name>
<keyword evidence="3" id="KW-0677">Repeat</keyword>
<evidence type="ECO:0000256" key="1">
    <source>
        <dbReference type="ARBA" id="ARBA00013860"/>
    </source>
</evidence>
<dbReference type="GO" id="GO:0000976">
    <property type="term" value="F:transcription cis-regulatory region binding"/>
    <property type="evidence" value="ECO:0007669"/>
    <property type="project" value="TreeGrafter"/>
</dbReference>
<dbReference type="PROSITE" id="PS51740">
    <property type="entry name" value="SPOVT_ABRB"/>
    <property type="match status" value="1"/>
</dbReference>
<evidence type="ECO:0000259" key="7">
    <source>
        <dbReference type="PROSITE" id="PS51740"/>
    </source>
</evidence>
<dbReference type="InterPro" id="IPR007159">
    <property type="entry name" value="SpoVT-AbrB_dom"/>
</dbReference>
<organism evidence="8">
    <name type="scientific">marine metagenome</name>
    <dbReference type="NCBI Taxonomy" id="408172"/>
    <lineage>
        <taxon>unclassified sequences</taxon>
        <taxon>metagenomes</taxon>
        <taxon>ecological metagenomes</taxon>
    </lineage>
</organism>
<evidence type="ECO:0000256" key="5">
    <source>
        <dbReference type="ARBA" id="ARBA00023125"/>
    </source>
</evidence>
<keyword evidence="4" id="KW-0805">Transcription regulation</keyword>
<protein>
    <recommendedName>
        <fullName evidence="1">Transcriptional regulator MraZ</fullName>
    </recommendedName>
</protein>
<evidence type="ECO:0000256" key="2">
    <source>
        <dbReference type="ARBA" id="ARBA00022490"/>
    </source>
</evidence>
<dbReference type="PANTHER" id="PTHR34701:SF1">
    <property type="entry name" value="TRANSCRIPTIONAL REGULATOR MRAZ"/>
    <property type="match status" value="1"/>
</dbReference>
<reference evidence="8" key="1">
    <citation type="submission" date="2018-05" db="EMBL/GenBank/DDBJ databases">
        <authorList>
            <person name="Lanie J.A."/>
            <person name="Ng W.-L."/>
            <person name="Kazmierczak K.M."/>
            <person name="Andrzejewski T.M."/>
            <person name="Davidsen T.M."/>
            <person name="Wayne K.J."/>
            <person name="Tettelin H."/>
            <person name="Glass J.I."/>
            <person name="Rusch D."/>
            <person name="Podicherti R."/>
            <person name="Tsui H.-C.T."/>
            <person name="Winkler M.E."/>
        </authorList>
    </citation>
    <scope>NUCLEOTIDE SEQUENCE</scope>
</reference>
<evidence type="ECO:0000256" key="6">
    <source>
        <dbReference type="ARBA" id="ARBA00023163"/>
    </source>
</evidence>
<keyword evidence="5" id="KW-0238">DNA-binding</keyword>
<dbReference type="GO" id="GO:2000143">
    <property type="term" value="P:negative regulation of DNA-templated transcription initiation"/>
    <property type="evidence" value="ECO:0007669"/>
    <property type="project" value="TreeGrafter"/>
</dbReference>
<dbReference type="Gene3D" id="3.40.1550.20">
    <property type="entry name" value="Transcriptional regulator MraZ domain"/>
    <property type="match status" value="1"/>
</dbReference>
<evidence type="ECO:0000313" key="8">
    <source>
        <dbReference type="EMBL" id="SUZ99758.1"/>
    </source>
</evidence>
<dbReference type="InterPro" id="IPR020603">
    <property type="entry name" value="MraZ_dom"/>
</dbReference>
<dbReference type="NCBIfam" id="TIGR00242">
    <property type="entry name" value="division/cell wall cluster transcriptional repressor MraZ"/>
    <property type="match status" value="1"/>
</dbReference>
<evidence type="ECO:0000256" key="3">
    <source>
        <dbReference type="ARBA" id="ARBA00022737"/>
    </source>
</evidence>
<gene>
    <name evidence="8" type="ORF">METZ01_LOCUS52612</name>
</gene>
<evidence type="ECO:0000256" key="4">
    <source>
        <dbReference type="ARBA" id="ARBA00023015"/>
    </source>
</evidence>
<keyword evidence="2" id="KW-0963">Cytoplasm</keyword>
<dbReference type="InterPro" id="IPR035644">
    <property type="entry name" value="MraZ_C"/>
</dbReference>
<dbReference type="HAMAP" id="MF_01008">
    <property type="entry name" value="MraZ"/>
    <property type="match status" value="1"/>
</dbReference>
<dbReference type="InterPro" id="IPR038619">
    <property type="entry name" value="MraZ_sf"/>
</dbReference>
<accession>A0A381S8X3</accession>
<dbReference type="PANTHER" id="PTHR34701">
    <property type="entry name" value="TRANSCRIPTIONAL REGULATOR MRAZ"/>
    <property type="match status" value="1"/>
</dbReference>
<dbReference type="CDD" id="cd16321">
    <property type="entry name" value="MraZ_C"/>
    <property type="match status" value="1"/>
</dbReference>
<dbReference type="InterPro" id="IPR037914">
    <property type="entry name" value="SpoVT-AbrB_sf"/>
</dbReference>
<dbReference type="InterPro" id="IPR003444">
    <property type="entry name" value="MraZ"/>
</dbReference>
<dbReference type="InterPro" id="IPR035642">
    <property type="entry name" value="MraZ_N"/>
</dbReference>
<dbReference type="CDD" id="cd16320">
    <property type="entry name" value="MraZ_N"/>
    <property type="match status" value="1"/>
</dbReference>
<dbReference type="EMBL" id="UINC01002735">
    <property type="protein sequence ID" value="SUZ99758.1"/>
    <property type="molecule type" value="Genomic_DNA"/>
</dbReference>
<dbReference type="SUPFAM" id="SSF89447">
    <property type="entry name" value="AbrB/MazE/MraZ-like"/>
    <property type="match status" value="1"/>
</dbReference>
<dbReference type="AlphaFoldDB" id="A0A381S8X3"/>